<proteinExistence type="inferred from homology"/>
<dbReference type="InterPro" id="IPR033031">
    <property type="entry name" value="Scc2/Nipped-B"/>
</dbReference>
<feature type="compositionally biased region" description="Basic and acidic residues" evidence="3">
    <location>
        <begin position="443"/>
        <end position="462"/>
    </location>
</feature>
<dbReference type="InterPro" id="IPR011989">
    <property type="entry name" value="ARM-like"/>
</dbReference>
<feature type="compositionally biased region" description="Polar residues" evidence="3">
    <location>
        <begin position="335"/>
        <end position="345"/>
    </location>
</feature>
<accession>A0A0N4W1L2</accession>
<dbReference type="GO" id="GO:0071169">
    <property type="term" value="P:establishment of protein localization to chromatin"/>
    <property type="evidence" value="ECO:0007669"/>
    <property type="project" value="TreeGrafter"/>
</dbReference>
<dbReference type="InterPro" id="IPR024986">
    <property type="entry name" value="Nipped-B_C"/>
</dbReference>
<dbReference type="CDD" id="cd22249">
    <property type="entry name" value="UDM1_RNF168_RNF169-like"/>
    <property type="match status" value="1"/>
</dbReference>
<evidence type="ECO:0000256" key="2">
    <source>
        <dbReference type="SAM" id="Coils"/>
    </source>
</evidence>
<evidence type="ECO:0000313" key="6">
    <source>
        <dbReference type="Proteomes" id="UP000268014"/>
    </source>
</evidence>
<evidence type="ECO:0000256" key="3">
    <source>
        <dbReference type="SAM" id="MobiDB-lite"/>
    </source>
</evidence>
<feature type="coiled-coil region" evidence="2">
    <location>
        <begin position="56"/>
        <end position="180"/>
    </location>
</feature>
<dbReference type="GO" id="GO:0061775">
    <property type="term" value="F:cohesin loader activity"/>
    <property type="evidence" value="ECO:0007669"/>
    <property type="project" value="InterPro"/>
</dbReference>
<feature type="compositionally biased region" description="Low complexity" evidence="3">
    <location>
        <begin position="423"/>
        <end position="441"/>
    </location>
</feature>
<dbReference type="WBParaSite" id="HPLM_0000353901-mRNA-1">
    <property type="protein sequence ID" value="HPLM_0000353901-mRNA-1"/>
    <property type="gene ID" value="HPLM_0000353901"/>
</dbReference>
<feature type="region of interest" description="Disordered" evidence="3">
    <location>
        <begin position="311"/>
        <end position="511"/>
    </location>
</feature>
<evidence type="ECO:0000313" key="7">
    <source>
        <dbReference type="WBParaSite" id="HPLM_0000353901-mRNA-1"/>
    </source>
</evidence>
<dbReference type="CDD" id="cd23958">
    <property type="entry name" value="SCC2"/>
    <property type="match status" value="1"/>
</dbReference>
<feature type="compositionally biased region" description="Basic and acidic residues" evidence="3">
    <location>
        <begin position="483"/>
        <end position="493"/>
    </location>
</feature>
<comment type="subcellular location">
    <subcellularLocation>
        <location evidence="1">Nucleus</location>
    </subcellularLocation>
</comment>
<dbReference type="OMA" id="SANFKDR"/>
<keyword evidence="1" id="KW-0539">Nucleus</keyword>
<reference evidence="7" key="1">
    <citation type="submission" date="2016-04" db="UniProtKB">
        <authorList>
            <consortium name="WormBaseParasite"/>
        </authorList>
    </citation>
    <scope>IDENTIFICATION</scope>
</reference>
<name>A0A0N4W1L2_HAEPC</name>
<feature type="compositionally biased region" description="Low complexity" evidence="3">
    <location>
        <begin position="311"/>
        <end position="325"/>
    </location>
</feature>
<sequence length="2167" mass="247741">MDPHNPQGAGNLNMGIQGQPVTAQGLGQTQYNQQVLQQQLLNQQHTQQRFSQQQQVQQQQALHNHQQRLLEEQQRQIELARQQQQRQQQEELLRQQRIKEAEEQQRQRELQAQREKEQQELLKKQEEERRLAEEKRRQEEAERRKIEELRRVREEQLRKQREAQKALNEMRDRVEQVQAGQALTLVATHFNTSYTKLVPFPNENMINSKLPTVCDATTMKSLLETSDPILVQMISQALSSVDVSDTRTRMDTHDGIPESNDLPLDLMPPVIRAVMSVNCNALDVEPEHNMEAPEHLLNDMELDPTRALNDAAAPAAPASCEATPAVQKPTVTPDKPSTSSANEENSFIAPVLEGRDNTQLRRQMASVGKQPKASQQRKKRDQVESLYDSLTDYFDPTDGRRQRKRTKTLEEEQADQRDLELIAAMEAQSASSNSAEVSAAEQSDDHRVGDTSDDDRKFYEKKDRRRKKKEDIPERPPTPTDVIQKRDQEWTERQRKRQEKLRRRKGNESDQECWNNDVMAEHDSRARLNVIIDQIFDQVEDIDMMNIEQNGKGEKNSSKICFRFNHFSISDEDGDDDDEGVSQELLIDRSVMDDLRNEVQKLLTWKKLTSISSDRLIKLITILERNMRDVVSSDGTRLLVPIIAEDFISRELHRDNLLNLTLPQDGEEDDQALRELLDDRLIRGADAACTTLMIMTCHKMPKQVYIEDAIERSINLCRHYLKSIIYPASDPLYGPGRKQRADEKRRKKVEHVQRSPTVQLLYSRMTDLVHSFSNIVCCSDSYFSSLYFTSIEITPAYAQLQVRQTELAEMCVHHLASISIQAFFVNNIGELQQNACNLAANIFTNAKEHVRMGMLNDILNSLHRSPCGRNASNGYRFGPDQWISNTTVLVLQLLQSVVRIPERVHHKGDHADDPDSEPVVQSDSVVPNSYKEVQTLAQAFASGFLSRCSSKGNRSEGEEDYRALFDSFLQDMLTAFNKPEFPAAEMFLQVVGNLLVKNCRNKSADIAIRTVSLEYLGLITSRLRSSMIWSIEDSKERMDLVVKTIKYEDNVQEDGTSLWPSVADVDISDMTFSEKQMELERALLDYIIVNKDITVEYAVRFYCCVWYKEILEDLQELEARYAESKRENLSEKEHRKNESRHMKKVKRAQAQKIFLIDLLGRKKDRQRRYENAKRFGSSMLESDVAWCIKYLAAKREFTHSFDSFLKQIVTGITSETTVSLRTKAMRCLTQIIESDQSVLLMPEVSSAAHNRMTDSNAAVREATVEMIGKFVVANSDAIPTYYPLLAERLMDTGVAVRKRVIRIMREICEKFPNFEQIPSMLAQIVRRVQDEDGVKKLVLETFQALWFQPVSERNTAALLKKVQRVMTITKVIQICAEEMKLEAMEMLFQSLLKQGDRSTLAASRQIVDMFMDNVLALENKMATENGVTPNSSTDDLKSAELHKANQERLLACLNTLTLFSKVRFLDLFAVYHIIMVRPELLVKHAETLQPYLSMNATQKSEVTVLNEVIGMLERVVPLMSHPSDTFLITQDQTLANLTASASGVTTTTVTISCMSAIWHRFGRPEVPAVATVFKSYLGYLVRAKNALKTIPTFQLDDHKTLRIQRFLCGVGVMARYFDFDSIIKDPEFEKKIFPANAVRPDLSLSVDDINHENLEKPRRIRDNVFDVLFYFSSSNVPAMRYKAFVALGHLCARYPEYLMCRDVKNMYHVLLRSDDPNFTQMRLQALQNLEEFLKSEELKLIRGDQNFGKGKEQENLKEMDQAGSGLGSTVIQIYWQAVLQGLVTPGTSIATFIAMTTDPLPIVRSRVEGMLKDIDAKYAGMIQSTATQGVRKAYQLQLQIRESGSNGEYPIRGIRACDISPYATSSARIDPSTGLPRHSNDGQAVLSGLYQRLRTNRQQRRSFLTSVLRLFSEDSREKLRLDEWIFVADNLAMFPYQVMDEPLYVIHTIDSIVSLSGQSLLVQCKAHLRAGQSYYSPHQQQQRNQLEDDDLLFEPEALYNRFPEEKGPLYDLMDNSQACFILLYLKNFLMKLYGFTEAKVQEYSPSEAAKVYEKALSSRKNVPMFNPLTAIDGGRRRDGHVDPLANDRQSIQSHFNLATKICNVSSSFSLGSSLELETMFRKMLLSLDRMENDGDSDLEGDITVAPKDEDDTADGSMEASADNDVDM</sequence>
<protein>
    <recommendedName>
        <fullName evidence="1">Nipped-B protein</fullName>
    </recommendedName>
</protein>
<gene>
    <name evidence="5" type="ORF">HPLM_LOCUS3531</name>
</gene>
<comment type="similarity">
    <text evidence="1">Belongs to the SCC2/Nipped-B family.</text>
</comment>
<feature type="coiled-coil region" evidence="2">
    <location>
        <begin position="1107"/>
        <end position="1134"/>
    </location>
</feature>
<dbReference type="PANTHER" id="PTHR21704">
    <property type="entry name" value="NIPPED-B-LIKE PROTEIN DELANGIN SCC2-RELATED"/>
    <property type="match status" value="1"/>
</dbReference>
<dbReference type="PANTHER" id="PTHR21704:SF18">
    <property type="entry name" value="NIPPED-B-LIKE PROTEIN"/>
    <property type="match status" value="1"/>
</dbReference>
<organism evidence="7">
    <name type="scientific">Haemonchus placei</name>
    <name type="common">Barber's pole worm</name>
    <dbReference type="NCBI Taxonomy" id="6290"/>
    <lineage>
        <taxon>Eukaryota</taxon>
        <taxon>Metazoa</taxon>
        <taxon>Ecdysozoa</taxon>
        <taxon>Nematoda</taxon>
        <taxon>Chromadorea</taxon>
        <taxon>Rhabditida</taxon>
        <taxon>Rhabditina</taxon>
        <taxon>Rhabditomorpha</taxon>
        <taxon>Strongyloidea</taxon>
        <taxon>Trichostrongylidae</taxon>
        <taxon>Haemonchus</taxon>
    </lineage>
</organism>
<feature type="domain" description="Sister chromatid cohesion C-terminal" evidence="4">
    <location>
        <begin position="1771"/>
        <end position="1952"/>
    </location>
</feature>
<feature type="region of interest" description="Disordered" evidence="3">
    <location>
        <begin position="2135"/>
        <end position="2167"/>
    </location>
</feature>
<evidence type="ECO:0000259" key="4">
    <source>
        <dbReference type="Pfam" id="PF12830"/>
    </source>
</evidence>
<evidence type="ECO:0000256" key="1">
    <source>
        <dbReference type="RuleBase" id="RU364107"/>
    </source>
</evidence>
<dbReference type="GO" id="GO:0003682">
    <property type="term" value="F:chromatin binding"/>
    <property type="evidence" value="ECO:0007669"/>
    <property type="project" value="TreeGrafter"/>
</dbReference>
<dbReference type="InterPro" id="IPR016024">
    <property type="entry name" value="ARM-type_fold"/>
</dbReference>
<dbReference type="GO" id="GO:0090694">
    <property type="term" value="C:Scc2-Scc4 cohesin loading complex"/>
    <property type="evidence" value="ECO:0007669"/>
    <property type="project" value="TreeGrafter"/>
</dbReference>
<reference evidence="5 6" key="2">
    <citation type="submission" date="2018-11" db="EMBL/GenBank/DDBJ databases">
        <authorList>
            <consortium name="Pathogen Informatics"/>
        </authorList>
    </citation>
    <scope>NUCLEOTIDE SEQUENCE [LARGE SCALE GENOMIC DNA]</scope>
    <source>
        <strain evidence="5 6">MHpl1</strain>
    </source>
</reference>
<keyword evidence="1" id="KW-0131">Cell cycle</keyword>
<feature type="compositionally biased region" description="Basic residues" evidence="3">
    <location>
        <begin position="494"/>
        <end position="505"/>
    </location>
</feature>
<feature type="compositionally biased region" description="Polar residues" evidence="3">
    <location>
        <begin position="8"/>
        <end position="20"/>
    </location>
</feature>
<keyword evidence="1" id="KW-0677">Repeat</keyword>
<dbReference type="GO" id="GO:0034087">
    <property type="term" value="P:establishment of mitotic sister chromatid cohesion"/>
    <property type="evidence" value="ECO:0007669"/>
    <property type="project" value="TreeGrafter"/>
</dbReference>
<dbReference type="GO" id="GO:1990414">
    <property type="term" value="P:replication-born double-strand break repair via sister chromatid exchange"/>
    <property type="evidence" value="ECO:0007669"/>
    <property type="project" value="TreeGrafter"/>
</dbReference>
<dbReference type="Pfam" id="PF20168">
    <property type="entry name" value="PDS5"/>
    <property type="match status" value="1"/>
</dbReference>
<feature type="compositionally biased region" description="Basic and acidic residues" evidence="3">
    <location>
        <begin position="407"/>
        <end position="420"/>
    </location>
</feature>
<dbReference type="Proteomes" id="UP000268014">
    <property type="component" value="Unassembled WGS sequence"/>
</dbReference>
<keyword evidence="6" id="KW-1185">Reference proteome</keyword>
<dbReference type="Pfam" id="PF12830">
    <property type="entry name" value="Nipped-B_C"/>
    <property type="match status" value="1"/>
</dbReference>
<dbReference type="OrthoDB" id="418242at2759"/>
<dbReference type="STRING" id="6290.A0A0N4W1L2"/>
<dbReference type="EMBL" id="UZAF01016125">
    <property type="protein sequence ID" value="VDO21102.1"/>
    <property type="molecule type" value="Genomic_DNA"/>
</dbReference>
<dbReference type="Gene3D" id="1.25.10.10">
    <property type="entry name" value="Leucine-rich Repeat Variant"/>
    <property type="match status" value="1"/>
</dbReference>
<dbReference type="GO" id="GO:0140588">
    <property type="term" value="P:chromatin looping"/>
    <property type="evidence" value="ECO:0007669"/>
    <property type="project" value="InterPro"/>
</dbReference>
<evidence type="ECO:0000313" key="5">
    <source>
        <dbReference type="EMBL" id="VDO21102.1"/>
    </source>
</evidence>
<dbReference type="SUPFAM" id="SSF48371">
    <property type="entry name" value="ARM repeat"/>
    <property type="match status" value="1"/>
</dbReference>
<dbReference type="GO" id="GO:0010468">
    <property type="term" value="P:regulation of gene expression"/>
    <property type="evidence" value="ECO:0007669"/>
    <property type="project" value="InterPro"/>
</dbReference>
<feature type="region of interest" description="Disordered" evidence="3">
    <location>
        <begin position="1"/>
        <end position="20"/>
    </location>
</feature>
<keyword evidence="2" id="KW-0175">Coiled coil</keyword>